<feature type="compositionally biased region" description="Acidic residues" evidence="1">
    <location>
        <begin position="40"/>
        <end position="57"/>
    </location>
</feature>
<name>A0A4S9AX05_AURPU</name>
<organism evidence="2 3">
    <name type="scientific">Aureobasidium pullulans</name>
    <name type="common">Black yeast</name>
    <name type="synonym">Pullularia pullulans</name>
    <dbReference type="NCBI Taxonomy" id="5580"/>
    <lineage>
        <taxon>Eukaryota</taxon>
        <taxon>Fungi</taxon>
        <taxon>Dikarya</taxon>
        <taxon>Ascomycota</taxon>
        <taxon>Pezizomycotina</taxon>
        <taxon>Dothideomycetes</taxon>
        <taxon>Dothideomycetidae</taxon>
        <taxon>Dothideales</taxon>
        <taxon>Saccotheciaceae</taxon>
        <taxon>Aureobasidium</taxon>
    </lineage>
</organism>
<dbReference type="AlphaFoldDB" id="A0A4S9AX05"/>
<protein>
    <submittedName>
        <fullName evidence="2">Uncharacterized protein</fullName>
    </submittedName>
</protein>
<gene>
    <name evidence="2" type="ORF">D6D15_08760</name>
</gene>
<evidence type="ECO:0000313" key="2">
    <source>
        <dbReference type="EMBL" id="THW84564.1"/>
    </source>
</evidence>
<feature type="region of interest" description="Disordered" evidence="1">
    <location>
        <begin position="22"/>
        <end position="88"/>
    </location>
</feature>
<dbReference type="Proteomes" id="UP000304928">
    <property type="component" value="Unassembled WGS sequence"/>
</dbReference>
<comment type="caution">
    <text evidence="2">The sequence shown here is derived from an EMBL/GenBank/DDBJ whole genome shotgun (WGS) entry which is preliminary data.</text>
</comment>
<feature type="region of interest" description="Disordered" evidence="1">
    <location>
        <begin position="180"/>
        <end position="219"/>
    </location>
</feature>
<evidence type="ECO:0000313" key="3">
    <source>
        <dbReference type="Proteomes" id="UP000304928"/>
    </source>
</evidence>
<reference evidence="2 3" key="1">
    <citation type="submission" date="2018-10" db="EMBL/GenBank/DDBJ databases">
        <title>Fifty Aureobasidium pullulans genomes reveal a recombining polyextremotolerant generalist.</title>
        <authorList>
            <person name="Gostincar C."/>
            <person name="Turk M."/>
            <person name="Zajc J."/>
            <person name="Gunde-Cimerman N."/>
        </authorList>
    </citation>
    <scope>NUCLEOTIDE SEQUENCE [LARGE SCALE GENOMIC DNA]</scope>
    <source>
        <strain evidence="2 3">EXF-10507</strain>
    </source>
</reference>
<dbReference type="EMBL" id="QZAR01000218">
    <property type="protein sequence ID" value="THW84564.1"/>
    <property type="molecule type" value="Genomic_DNA"/>
</dbReference>
<feature type="compositionally biased region" description="Acidic residues" evidence="1">
    <location>
        <begin position="190"/>
        <end position="204"/>
    </location>
</feature>
<evidence type="ECO:0000256" key="1">
    <source>
        <dbReference type="SAM" id="MobiDB-lite"/>
    </source>
</evidence>
<proteinExistence type="predicted"/>
<accession>A0A4S9AX05</accession>
<feature type="compositionally biased region" description="Acidic residues" evidence="1">
    <location>
        <begin position="65"/>
        <end position="87"/>
    </location>
</feature>
<sequence length="264" mass="30129">MYSIRSSNSLGEKEYFNSISMPPKLNLYSHSPMPTPPSSPDEEEENAIFDPSEEENNNDITSALEGEDNDDNDSNEDIEDDGDENENNETITNLQASFQTRLTALTQTLNRLTARTLAIRYQHLHFQINPTASLSNQDTQGENTQQTHLAVLRLREKIIEREIGEVRAQMQALRAEIEAAVESSDHDDDHDNDDGDEIMEEGGEMQEYNHEQNMDYGDGATTEEIVEVDEDWLLLNNVDDNDDVDDDVMEEIETEEYDMMEDKN</sequence>